<protein>
    <submittedName>
        <fullName evidence="2">Uncharacterized protein</fullName>
    </submittedName>
</protein>
<dbReference type="OrthoDB" id="7701360at2759"/>
<feature type="compositionally biased region" description="Low complexity" evidence="1">
    <location>
        <begin position="288"/>
        <end position="302"/>
    </location>
</feature>
<feature type="compositionally biased region" description="Basic and acidic residues" evidence="1">
    <location>
        <begin position="97"/>
        <end position="110"/>
    </location>
</feature>
<feature type="compositionally biased region" description="Polar residues" evidence="1">
    <location>
        <begin position="924"/>
        <end position="937"/>
    </location>
</feature>
<feature type="region of interest" description="Disordered" evidence="1">
    <location>
        <begin position="970"/>
        <end position="990"/>
    </location>
</feature>
<proteinExistence type="predicted"/>
<sequence>MVEGVRTSRRLAVTSAASDSNIVPSIGQDAAQPTFKSRGTKRHEETSSQSNIVRTRTRTRVEIPPTAQAQIQSTPKNERFDSRRTRTRSQPALTDLESNKDSTLTKDTVNRSRSRAHSRRPTLTTTLASVELTSPASDESKLEIINSNLDDITKIPTEAPTAATEANQFRRRNIPPTTESVTPQRSRGRINTRPNVRSLDLAVSGTINTLTKVEKTPTTARSAPDLRNSKKLRYRTRPSETDTNLTGKGLLSANEVIKSSQNRRSGTSQEVTPNTAPVVAETIIQQSTETNEPKTTTTQVTKVIKRPVPSRRNANFRPTASLATVSKVSDEISEDDNYPASFKALIQAKNASTQVSSPTTESLSLKGSQKVLKTYSTTSSHSTLTGPSTNKFSRWRTKQAAEEPKVDNIVDSKTVETTPAPEVSRSQTYKPRGTYAPRNRKSTFTPSSTRTTPSGESSSEKSSFKFSRKLKVSTTELPKLDSVKSKSVESSQEIKKPFVRPPFNLRKSKGKNESKLVTSNETTISGNRISKESVKPLQRPTLPRTSFYTKTRNLKTKNDISSTMDPLKEETTETINKKSEENVETPFFFALLNNSEAVRIDTQPENKDNHMFLIAVTSKESLENTTSNEVTNTAEESENKPVVNVLPIVSTKQESDRYKYHSNYKDQNLKNTDNKEKTSSTVYPLVRNLQTRKYGRNRTKSVTNKDVVVTSPKTFRTVRKFSESFSKTTEASNNGITPEPEKTKNRFSSKYRASYLDKPFYKPTVPTITPSTVEGEEIQLGPDLNAISFTQTRRTLDSADLRLSESLVKPSHVMNVEASHHSPSVTISIFDALAEILTSTPRPRLSSTTEMTKIKPLNTDVKQVLNGVSNNVNVNSVQGLVSQDTFVLTNADVSTTTKTVQPTVQTPNVINSILVEGTVTQSLNTEDGNSIPVNTLQTSVPSPKSTPTPTTPVSARKPFAIRILYSDTESSTDKLTTASQPTQGSTDNPKTVYNSVSDLLLSNNNLVSSELTSMLSNNIKNIIENMDENSRSKLNTVDMNKFLRTLIPRALDGLATALDNADAIPNTTPYSLDDIKDTENIVIDGIESNNVVQNVVTDSSVNITVVDRNVNTTVAPIPADVNSPVATGTTAIPSSESNRQVTTAATATTVNILASSQRSSSETTSITVNSGLATSPASLDTDSFKIDTINDIISSNSTNNFVPVPFFTNSRDAGFSDNDDIESTSSTIANPLSLLSTRVSSPQDVGPNKISPLQLWVLAKKAQVLKMIEDLIRQHNTELATAPPLTDLVRSSDTVNLSDRLSDIVNTMITSTSTEIVTTRDFETTSPMTTASFTINPLSTVSTETTTSGKSEIVLTTNPTETTVTVVNVDVPTTTEPYTFTSSSESFENNSGSTTLSSGTTVISTASNDIFTSTSVPTTNDRLVEVFSRLQDSTATTTPISSAETTTTSTAATTMETTTQATTETSTTNLDITTAEASDSNTIPTTINTLNIGSSIIPKKDYVIFGILPNNTVVRKDPNQDILETLTEASPYIVYGILPNNTVIRKFPNGTRVPRVMQKIDILPISPWSLRNPYSPIHNNPAIVRPQSNPIRVSTNTVTSTDTSNNGTERLTNDTVNNQQTMTKQIRTEKPGEGDTSAVFKFIPIDEIMVQTQDSNVLKLSSTKAPPTKSGQSKVQTVVATSVTEINTQTPQIQTQETTAEATTFQITTSIVPETTVVPTTMLPLKTLSVEEELRRYQEDVQLLKTLLQATGRDPKSLNLNPNFFSFGDLTSTTAPTTTTQQTTTTASTTTTQQNDAAKLLQALITNLNNPTTLSVPREATKQQVTTTTRSIEDDIKQFEEDTKLLQALLQATGQNPANLNIPSLDSLTTTRTFTTNTQTIPTTTFGPTTTTVRPTTTTTARPTTTVRPTTTTESIEDDLRQFQEDTKLLQALLQATGQNPQNLNIPIVTGVTSNVRIASNPQTTSLGSNPTTPLNIRPVYTTTNGPIFKTFAPRTIVPTLQPTTENVKISTTFQPFNQRRQPTTTAKGAVLTGRRAGFTSTTEMPSTSTFSVEEDLAFLNNLKTALNTNPKNDDPEAALANRIIALAVEKSLNEIQTGKSDATRTGKNIAFQEDTKLLQALLKATGQDPSKLNLPTLPPNINDVQETTTQKTKLTITGQSADEALKKLVRQQKPSGMVSEATQSPISLSTEYGKSNDALLAALLKEQGFGPTTASSLDEQLRLSALLNQVVVTPKARRTTTPPPPPPPAPRRPILDGLAWLWQQWRETAPGSGPPRPGRGPASAPAPSARPSMSSTATSNGASWLGSGPFVGNADDTPANRIPLEPPRSVASEQTPGRGQLVSAAINVTRAFSQFLGAAIQGAAQTVQSVIRAGQRAASDVYVNGSGGSG</sequence>
<feature type="compositionally biased region" description="Basic and acidic residues" evidence="1">
    <location>
        <begin position="399"/>
        <end position="414"/>
    </location>
</feature>
<feature type="region of interest" description="Disordered" evidence="1">
    <location>
        <begin position="501"/>
        <end position="520"/>
    </location>
</feature>
<feature type="compositionally biased region" description="Low complexity" evidence="1">
    <location>
        <begin position="2280"/>
        <end position="2300"/>
    </location>
</feature>
<feature type="compositionally biased region" description="Polar residues" evidence="1">
    <location>
        <begin position="175"/>
        <end position="185"/>
    </location>
</feature>
<feature type="compositionally biased region" description="Low complexity" evidence="1">
    <location>
        <begin position="1878"/>
        <end position="1913"/>
    </location>
</feature>
<feature type="compositionally biased region" description="Low complexity" evidence="1">
    <location>
        <begin position="442"/>
        <end position="457"/>
    </location>
</feature>
<dbReference type="EMBL" id="CADEBC010000369">
    <property type="protein sequence ID" value="CAB3229276.1"/>
    <property type="molecule type" value="Genomic_DNA"/>
</dbReference>
<evidence type="ECO:0000313" key="3">
    <source>
        <dbReference type="Proteomes" id="UP000494106"/>
    </source>
</evidence>
<feature type="region of interest" description="Disordered" evidence="1">
    <location>
        <begin position="2268"/>
        <end position="2337"/>
    </location>
</feature>
<feature type="region of interest" description="Disordered" evidence="1">
    <location>
        <begin position="924"/>
        <end position="953"/>
    </location>
</feature>
<gene>
    <name evidence="2" type="ORF">APLA_LOCUS3910</name>
</gene>
<feature type="region of interest" description="Disordered" evidence="1">
    <location>
        <begin position="174"/>
        <end position="193"/>
    </location>
</feature>
<feature type="region of interest" description="Disordered" evidence="1">
    <location>
        <begin position="2235"/>
        <end position="2255"/>
    </location>
</feature>
<feature type="region of interest" description="Disordered" evidence="1">
    <location>
        <begin position="375"/>
        <end position="468"/>
    </location>
</feature>
<feature type="compositionally biased region" description="Pro residues" evidence="1">
    <location>
        <begin position="2242"/>
        <end position="2252"/>
    </location>
</feature>
<reference evidence="2 3" key="1">
    <citation type="submission" date="2020-04" db="EMBL/GenBank/DDBJ databases">
        <authorList>
            <person name="Wallbank WR R."/>
            <person name="Pardo Diaz C."/>
            <person name="Kozak K."/>
            <person name="Martin S."/>
            <person name="Jiggins C."/>
            <person name="Moest M."/>
            <person name="Warren A I."/>
            <person name="Byers J.R.P. K."/>
            <person name="Montejo-Kovacevich G."/>
            <person name="Yen C E."/>
        </authorList>
    </citation>
    <scope>NUCLEOTIDE SEQUENCE [LARGE SCALE GENOMIC DNA]</scope>
</reference>
<feature type="region of interest" description="Disordered" evidence="1">
    <location>
        <begin position="214"/>
        <end position="317"/>
    </location>
</feature>
<organism evidence="2 3">
    <name type="scientific">Arctia plantaginis</name>
    <name type="common">Wood tiger moth</name>
    <name type="synonym">Phalaena plantaginis</name>
    <dbReference type="NCBI Taxonomy" id="874455"/>
    <lineage>
        <taxon>Eukaryota</taxon>
        <taxon>Metazoa</taxon>
        <taxon>Ecdysozoa</taxon>
        <taxon>Arthropoda</taxon>
        <taxon>Hexapoda</taxon>
        <taxon>Insecta</taxon>
        <taxon>Pterygota</taxon>
        <taxon>Neoptera</taxon>
        <taxon>Endopterygota</taxon>
        <taxon>Lepidoptera</taxon>
        <taxon>Glossata</taxon>
        <taxon>Ditrysia</taxon>
        <taxon>Noctuoidea</taxon>
        <taxon>Erebidae</taxon>
        <taxon>Arctiinae</taxon>
        <taxon>Arctia</taxon>
    </lineage>
</organism>
<accession>A0A8S0Z9V7</accession>
<comment type="caution">
    <text evidence="2">The sequence shown here is derived from an EMBL/GenBank/DDBJ whole genome shotgun (WGS) entry which is preliminary data.</text>
</comment>
<dbReference type="Proteomes" id="UP000494106">
    <property type="component" value="Unassembled WGS sequence"/>
</dbReference>
<evidence type="ECO:0000313" key="2">
    <source>
        <dbReference type="EMBL" id="CAB3229276.1"/>
    </source>
</evidence>
<name>A0A8S0Z9V7_ARCPL</name>
<feature type="compositionally biased region" description="Polar residues" evidence="1">
    <location>
        <begin position="257"/>
        <end position="275"/>
    </location>
</feature>
<keyword evidence="3" id="KW-1185">Reference proteome</keyword>
<feature type="region of interest" description="Disordered" evidence="1">
    <location>
        <begin position="1878"/>
        <end position="1914"/>
    </location>
</feature>
<evidence type="ECO:0000256" key="1">
    <source>
        <dbReference type="SAM" id="MobiDB-lite"/>
    </source>
</evidence>
<feature type="region of interest" description="Disordered" evidence="1">
    <location>
        <begin position="15"/>
        <end position="123"/>
    </location>
</feature>
<feature type="compositionally biased region" description="Low complexity" evidence="1">
    <location>
        <begin position="375"/>
        <end position="389"/>
    </location>
</feature>